<keyword evidence="1" id="KW-1133">Transmembrane helix</keyword>
<name>A0AAV3A9U7_PYXAD</name>
<dbReference type="Proteomes" id="UP001181693">
    <property type="component" value="Unassembled WGS sequence"/>
</dbReference>
<evidence type="ECO:0000256" key="2">
    <source>
        <dbReference type="SAM" id="SignalP"/>
    </source>
</evidence>
<dbReference type="AlphaFoldDB" id="A0AAV3A9U7"/>
<comment type="caution">
    <text evidence="3">The sequence shown here is derived from an EMBL/GenBank/DDBJ whole genome shotgun (WGS) entry which is preliminary data.</text>
</comment>
<evidence type="ECO:0000256" key="1">
    <source>
        <dbReference type="SAM" id="Phobius"/>
    </source>
</evidence>
<keyword evidence="1" id="KW-0812">Transmembrane</keyword>
<keyword evidence="1" id="KW-0472">Membrane</keyword>
<proteinExistence type="predicted"/>
<keyword evidence="4" id="KW-1185">Reference proteome</keyword>
<dbReference type="EMBL" id="DYDO01000003">
    <property type="protein sequence ID" value="DBA27991.1"/>
    <property type="molecule type" value="Genomic_DNA"/>
</dbReference>
<evidence type="ECO:0000313" key="4">
    <source>
        <dbReference type="Proteomes" id="UP001181693"/>
    </source>
</evidence>
<feature type="chain" id="PRO_5043763626" evidence="2">
    <location>
        <begin position="20"/>
        <end position="90"/>
    </location>
</feature>
<protein>
    <submittedName>
        <fullName evidence="3">Uncharacterized protein</fullName>
    </submittedName>
</protein>
<accession>A0AAV3A9U7</accession>
<keyword evidence="2" id="KW-0732">Signal</keyword>
<organism evidence="3 4">
    <name type="scientific">Pyxicephalus adspersus</name>
    <name type="common">African bullfrog</name>
    <dbReference type="NCBI Taxonomy" id="30357"/>
    <lineage>
        <taxon>Eukaryota</taxon>
        <taxon>Metazoa</taxon>
        <taxon>Chordata</taxon>
        <taxon>Craniata</taxon>
        <taxon>Vertebrata</taxon>
        <taxon>Euteleostomi</taxon>
        <taxon>Amphibia</taxon>
        <taxon>Batrachia</taxon>
        <taxon>Anura</taxon>
        <taxon>Neobatrachia</taxon>
        <taxon>Ranoidea</taxon>
        <taxon>Pyxicephalidae</taxon>
        <taxon>Pyxicephalinae</taxon>
        <taxon>Pyxicephalus</taxon>
    </lineage>
</organism>
<feature type="signal peptide" evidence="2">
    <location>
        <begin position="1"/>
        <end position="19"/>
    </location>
</feature>
<reference evidence="3" key="1">
    <citation type="thesis" date="2020" institute="ProQuest LLC" country="789 East Eisenhower Parkway, Ann Arbor, MI, USA">
        <title>Comparative Genomics and Chromosome Evolution.</title>
        <authorList>
            <person name="Mudd A.B."/>
        </authorList>
    </citation>
    <scope>NUCLEOTIDE SEQUENCE</scope>
    <source>
        <strain evidence="3">1538</strain>
        <tissue evidence="3">Blood</tissue>
    </source>
</reference>
<gene>
    <name evidence="3" type="ORF">GDO54_008423</name>
</gene>
<evidence type="ECO:0000313" key="3">
    <source>
        <dbReference type="EMBL" id="DBA27991.1"/>
    </source>
</evidence>
<feature type="transmembrane region" description="Helical" evidence="1">
    <location>
        <begin position="66"/>
        <end position="84"/>
    </location>
</feature>
<sequence length="90" mass="10451">MTKMKAVLVLFLMIPGICAFPVKYKEKFSFKSIVHKMWRSTVNQWTEIWEWLKILYNGTSTFSKCLYLGIGLSLVILCCCTLSVNSPYEE</sequence>